<evidence type="ECO:0000313" key="2">
    <source>
        <dbReference type="EMBL" id="GIF83269.1"/>
    </source>
</evidence>
<reference evidence="2 3" key="1">
    <citation type="submission" date="2021-01" db="EMBL/GenBank/DDBJ databases">
        <title>Whole genome shotgun sequence of Catellatospora bangladeshensis NBRC 107357.</title>
        <authorList>
            <person name="Komaki H."/>
            <person name="Tamura T."/>
        </authorList>
    </citation>
    <scope>NUCLEOTIDE SEQUENCE [LARGE SCALE GENOMIC DNA]</scope>
    <source>
        <strain evidence="2 3">NBRC 107357</strain>
    </source>
</reference>
<accession>A0A8J3JT24</accession>
<keyword evidence="1" id="KW-1133">Transmembrane helix</keyword>
<protein>
    <submittedName>
        <fullName evidence="2">Membrane protein</fullName>
    </submittedName>
</protein>
<dbReference type="Proteomes" id="UP000601223">
    <property type="component" value="Unassembled WGS sequence"/>
</dbReference>
<comment type="caution">
    <text evidence="2">The sequence shown here is derived from an EMBL/GenBank/DDBJ whole genome shotgun (WGS) entry which is preliminary data.</text>
</comment>
<keyword evidence="1" id="KW-0472">Membrane</keyword>
<proteinExistence type="predicted"/>
<name>A0A8J3JT24_9ACTN</name>
<organism evidence="2 3">
    <name type="scientific">Catellatospora bangladeshensis</name>
    <dbReference type="NCBI Taxonomy" id="310355"/>
    <lineage>
        <taxon>Bacteria</taxon>
        <taxon>Bacillati</taxon>
        <taxon>Actinomycetota</taxon>
        <taxon>Actinomycetes</taxon>
        <taxon>Micromonosporales</taxon>
        <taxon>Micromonosporaceae</taxon>
        <taxon>Catellatospora</taxon>
    </lineage>
</organism>
<evidence type="ECO:0000256" key="1">
    <source>
        <dbReference type="SAM" id="Phobius"/>
    </source>
</evidence>
<dbReference type="EMBL" id="BONF01000028">
    <property type="protein sequence ID" value="GIF83269.1"/>
    <property type="molecule type" value="Genomic_DNA"/>
</dbReference>
<sequence>MIRDDRGKVTIFVAIIAPAWIAMLGLVIVGGGRVRAYQRADNVAAEAARTAGQAIAPGSAIQGGRKVIDPALAAAAAQAYLSAVGATGTVTVSPDGQQVTVVATIRYDNPSHLEFLDGPTWTATGQATATILIG</sequence>
<dbReference type="AlphaFoldDB" id="A0A8J3JT24"/>
<dbReference type="RefSeq" id="WP_203749856.1">
    <property type="nucleotide sequence ID" value="NZ_BONF01000028.1"/>
</dbReference>
<keyword evidence="1" id="KW-0812">Transmembrane</keyword>
<gene>
    <name evidence="2" type="ORF">Cba03nite_46180</name>
</gene>
<keyword evidence="3" id="KW-1185">Reference proteome</keyword>
<evidence type="ECO:0000313" key="3">
    <source>
        <dbReference type="Proteomes" id="UP000601223"/>
    </source>
</evidence>
<feature type="transmembrane region" description="Helical" evidence="1">
    <location>
        <begin position="12"/>
        <end position="32"/>
    </location>
</feature>